<feature type="transmembrane region" description="Helical" evidence="8">
    <location>
        <begin position="59"/>
        <end position="80"/>
    </location>
</feature>
<evidence type="ECO:0000256" key="7">
    <source>
        <dbReference type="SAM" id="MobiDB-lite"/>
    </source>
</evidence>
<proteinExistence type="inferred from homology"/>
<evidence type="ECO:0000256" key="4">
    <source>
        <dbReference type="ARBA" id="ARBA00022692"/>
    </source>
</evidence>
<comment type="caution">
    <text evidence="10">The sequence shown here is derived from an EMBL/GenBank/DDBJ whole genome shotgun (WGS) entry which is preliminary data.</text>
</comment>
<feature type="transmembrane region" description="Helical" evidence="8">
    <location>
        <begin position="326"/>
        <end position="350"/>
    </location>
</feature>
<reference evidence="10 11" key="1">
    <citation type="submission" date="2024-09" db="EMBL/GenBank/DDBJ databases">
        <authorList>
            <person name="Lee S.D."/>
        </authorList>
    </citation>
    <scope>NUCLEOTIDE SEQUENCE [LARGE SCALE GENOMIC DNA]</scope>
    <source>
        <strain evidence="10 11">N1-5</strain>
    </source>
</reference>
<evidence type="ECO:0000256" key="6">
    <source>
        <dbReference type="ARBA" id="ARBA00023136"/>
    </source>
</evidence>
<comment type="subcellular location">
    <subcellularLocation>
        <location evidence="1">Membrane</location>
        <topology evidence="1">Multi-pass membrane protein</topology>
    </subcellularLocation>
</comment>
<evidence type="ECO:0000256" key="1">
    <source>
        <dbReference type="ARBA" id="ARBA00004141"/>
    </source>
</evidence>
<feature type="transmembrane region" description="Helical" evidence="8">
    <location>
        <begin position="86"/>
        <end position="103"/>
    </location>
</feature>
<feature type="compositionally biased region" description="Low complexity" evidence="7">
    <location>
        <begin position="35"/>
        <end position="48"/>
    </location>
</feature>
<evidence type="ECO:0000313" key="11">
    <source>
        <dbReference type="Proteomes" id="UP001592528"/>
    </source>
</evidence>
<evidence type="ECO:0000259" key="9">
    <source>
        <dbReference type="Pfam" id="PF02397"/>
    </source>
</evidence>
<evidence type="ECO:0000256" key="8">
    <source>
        <dbReference type="SAM" id="Phobius"/>
    </source>
</evidence>
<dbReference type="RefSeq" id="WP_051726362.1">
    <property type="nucleotide sequence ID" value="NZ_JBHEZZ010000006.1"/>
</dbReference>
<dbReference type="Proteomes" id="UP001592528">
    <property type="component" value="Unassembled WGS sequence"/>
</dbReference>
<keyword evidence="5 8" id="KW-1133">Transmembrane helix</keyword>
<sequence length="510" mass="55189">MTTIDNNELPRPTVPTPNGPTTTGTMSTAQLPSPTGAVERPATAAAPVARRRRRPGTGIPAALLAVDAVAPVLALALLGSGEPLRVLWAACVILPVLVMLNSYGGLYRLRLAPSVLDEIPSLAARAAVAVSLALTLDRGLHGLWLSVVPVDLRLLVALVLCHLGLDVLGRGAVYALVRRRRRRRPRPTLIAGAGHIGQRIAAALLDHPEYGLRPVGFIDPEPIFLPVDSAVPVLGGPAVLDLEIPAQGIRDVILTSGGADDTEVAQTLRTSAGHGCDVWFVPGFPEFGAFEYGNRRTAVGDQLWGFPCLRLGPTAMRRPSWAVKRAVDAGLAGLGLLLASPILAACAIAVRIDGGPGVIFRQERIGLDGESFTVLKFRSLRPADEQESATRWNISQDQRMSAIGRFLRRTSLDELPQLWNVLRGEMSLVGPRPERPYFVTRFAQAYPQYRDRHRVPVGITGFAQVNGLRGDTSIEDRTRFDNYYIESWSLWQDVKILLRTISSVLQSDGS</sequence>
<dbReference type="Pfam" id="PF02397">
    <property type="entry name" value="Bac_transf"/>
    <property type="match status" value="1"/>
</dbReference>
<organism evidence="10 11">
    <name type="scientific">Streptacidiphilus cavernicola</name>
    <dbReference type="NCBI Taxonomy" id="3342716"/>
    <lineage>
        <taxon>Bacteria</taxon>
        <taxon>Bacillati</taxon>
        <taxon>Actinomycetota</taxon>
        <taxon>Actinomycetes</taxon>
        <taxon>Kitasatosporales</taxon>
        <taxon>Streptomycetaceae</taxon>
        <taxon>Streptacidiphilus</taxon>
    </lineage>
</organism>
<protein>
    <submittedName>
        <fullName evidence="10">Sugar transferase</fullName>
        <ecNumber evidence="10">2.7.8.-</ecNumber>
    </submittedName>
</protein>
<dbReference type="GO" id="GO:0016740">
    <property type="term" value="F:transferase activity"/>
    <property type="evidence" value="ECO:0007669"/>
    <property type="project" value="UniProtKB-KW"/>
</dbReference>
<evidence type="ECO:0000256" key="3">
    <source>
        <dbReference type="ARBA" id="ARBA00022679"/>
    </source>
</evidence>
<feature type="transmembrane region" description="Helical" evidence="8">
    <location>
        <begin position="115"/>
        <end position="134"/>
    </location>
</feature>
<dbReference type="PANTHER" id="PTHR30576:SF0">
    <property type="entry name" value="UNDECAPRENYL-PHOSPHATE N-ACETYLGALACTOSAMINYL 1-PHOSPHATE TRANSFERASE-RELATED"/>
    <property type="match status" value="1"/>
</dbReference>
<dbReference type="EC" id="2.7.8.-" evidence="10"/>
<feature type="compositionally biased region" description="Low complexity" evidence="7">
    <location>
        <begin position="19"/>
        <end position="28"/>
    </location>
</feature>
<dbReference type="PANTHER" id="PTHR30576">
    <property type="entry name" value="COLANIC BIOSYNTHESIS UDP-GLUCOSE LIPID CARRIER TRANSFERASE"/>
    <property type="match status" value="1"/>
</dbReference>
<feature type="region of interest" description="Disordered" evidence="7">
    <location>
        <begin position="1"/>
        <end position="52"/>
    </location>
</feature>
<keyword evidence="3 10" id="KW-0808">Transferase</keyword>
<accession>A0ABV6ULA6</accession>
<dbReference type="EMBL" id="JBHEZZ010000006">
    <property type="protein sequence ID" value="MFC1402240.1"/>
    <property type="molecule type" value="Genomic_DNA"/>
</dbReference>
<gene>
    <name evidence="10" type="ORF">ACEZDJ_13190</name>
</gene>
<evidence type="ECO:0000256" key="2">
    <source>
        <dbReference type="ARBA" id="ARBA00006464"/>
    </source>
</evidence>
<keyword evidence="6 8" id="KW-0472">Membrane</keyword>
<feature type="domain" description="Bacterial sugar transferase" evidence="9">
    <location>
        <begin position="324"/>
        <end position="505"/>
    </location>
</feature>
<name>A0ABV6ULA6_9ACTN</name>
<dbReference type="NCBIfam" id="TIGR03025">
    <property type="entry name" value="EPS_sugtrans"/>
    <property type="match status" value="1"/>
</dbReference>
<comment type="similarity">
    <text evidence="2">Belongs to the bacterial sugar transferase family.</text>
</comment>
<keyword evidence="4 8" id="KW-0812">Transmembrane</keyword>
<dbReference type="Gene3D" id="3.40.50.720">
    <property type="entry name" value="NAD(P)-binding Rossmann-like Domain"/>
    <property type="match status" value="1"/>
</dbReference>
<evidence type="ECO:0000256" key="5">
    <source>
        <dbReference type="ARBA" id="ARBA00022989"/>
    </source>
</evidence>
<dbReference type="InterPro" id="IPR003362">
    <property type="entry name" value="Bact_transf"/>
</dbReference>
<keyword evidence="11" id="KW-1185">Reference proteome</keyword>
<evidence type="ECO:0000313" key="10">
    <source>
        <dbReference type="EMBL" id="MFC1402240.1"/>
    </source>
</evidence>
<dbReference type="InterPro" id="IPR017475">
    <property type="entry name" value="EPS_sugar_tfrase"/>
</dbReference>
<feature type="transmembrane region" description="Helical" evidence="8">
    <location>
        <begin position="154"/>
        <end position="177"/>
    </location>
</feature>